<accession>A0A1F7SH60</accession>
<dbReference type="InterPro" id="IPR036761">
    <property type="entry name" value="TTHA0802/YceI-like_sf"/>
</dbReference>
<dbReference type="AlphaFoldDB" id="A0A1F7SH60"/>
<proteinExistence type="predicted"/>
<feature type="domain" description="Lipid/polyisoprenoid-binding YceI-like" evidence="1">
    <location>
        <begin position="27"/>
        <end position="191"/>
    </location>
</feature>
<dbReference type="InterPro" id="IPR007372">
    <property type="entry name" value="Lipid/polyisoprenoid-bd_YceI"/>
</dbReference>
<comment type="caution">
    <text evidence="2">The sequence shown here is derived from an EMBL/GenBank/DDBJ whole genome shotgun (WGS) entry which is preliminary data.</text>
</comment>
<evidence type="ECO:0000259" key="1">
    <source>
        <dbReference type="SMART" id="SM00867"/>
    </source>
</evidence>
<sequence>MRKIKYFLILFFLFYPAIPYTYCEIQRFDFIPEQSRITFFMQSTLHDFDGIAKEFDGFAEGDIEHIAETGKGSLKIKVKSMTTNHQKRDEYMMGDMEEGKYFFITFFLKSAKPSYVSKDKSKARLEITGDLEIHGTKKEVGIPVDVMTVDGRIHIIGQKEISLKDFKVKPTSFLFLRVKDKMVIKFDMVGMKNDVLRNVEANKKDN</sequence>
<dbReference type="SUPFAM" id="SSF101874">
    <property type="entry name" value="YceI-like"/>
    <property type="match status" value="1"/>
</dbReference>
<dbReference type="Gene3D" id="2.40.128.110">
    <property type="entry name" value="Lipid/polyisoprenoid-binding, YceI-like"/>
    <property type="match status" value="1"/>
</dbReference>
<evidence type="ECO:0000313" key="2">
    <source>
        <dbReference type="EMBL" id="OGL53136.1"/>
    </source>
</evidence>
<dbReference type="STRING" id="1817883.A3G31_12475"/>
<dbReference type="Pfam" id="PF04264">
    <property type="entry name" value="YceI"/>
    <property type="match status" value="1"/>
</dbReference>
<organism evidence="2 3">
    <name type="scientific">Candidatus Schekmanbacteria bacterium RIFCSPLOWO2_12_FULL_38_15</name>
    <dbReference type="NCBI Taxonomy" id="1817883"/>
    <lineage>
        <taxon>Bacteria</taxon>
        <taxon>Candidatus Schekmaniibacteriota</taxon>
    </lineage>
</organism>
<evidence type="ECO:0000313" key="3">
    <source>
        <dbReference type="Proteomes" id="UP000178082"/>
    </source>
</evidence>
<reference evidence="2 3" key="1">
    <citation type="journal article" date="2016" name="Nat. Commun.">
        <title>Thousands of microbial genomes shed light on interconnected biogeochemical processes in an aquifer system.</title>
        <authorList>
            <person name="Anantharaman K."/>
            <person name="Brown C.T."/>
            <person name="Hug L.A."/>
            <person name="Sharon I."/>
            <person name="Castelle C.J."/>
            <person name="Probst A.J."/>
            <person name="Thomas B.C."/>
            <person name="Singh A."/>
            <person name="Wilkins M.J."/>
            <person name="Karaoz U."/>
            <person name="Brodie E.L."/>
            <person name="Williams K.H."/>
            <person name="Hubbard S.S."/>
            <person name="Banfield J.F."/>
        </authorList>
    </citation>
    <scope>NUCLEOTIDE SEQUENCE [LARGE SCALE GENOMIC DNA]</scope>
</reference>
<dbReference type="PANTHER" id="PTHR34406:SF1">
    <property type="entry name" value="PROTEIN YCEI"/>
    <property type="match status" value="1"/>
</dbReference>
<gene>
    <name evidence="2" type="ORF">A3G31_12475</name>
</gene>
<dbReference type="SMART" id="SM00867">
    <property type="entry name" value="YceI"/>
    <property type="match status" value="1"/>
</dbReference>
<protein>
    <recommendedName>
        <fullName evidence="1">Lipid/polyisoprenoid-binding YceI-like domain-containing protein</fullName>
    </recommendedName>
</protein>
<dbReference type="PANTHER" id="PTHR34406">
    <property type="entry name" value="PROTEIN YCEI"/>
    <property type="match status" value="1"/>
</dbReference>
<name>A0A1F7SH60_9BACT</name>
<dbReference type="Proteomes" id="UP000178082">
    <property type="component" value="Unassembled WGS sequence"/>
</dbReference>
<dbReference type="EMBL" id="MGDI01000027">
    <property type="protein sequence ID" value="OGL53136.1"/>
    <property type="molecule type" value="Genomic_DNA"/>
</dbReference>